<dbReference type="STRING" id="683260.SAMN05421874_128107"/>
<proteinExistence type="predicted"/>
<accession>A0A1G9MN56</accession>
<name>A0A1G9MN56_9ACTN</name>
<sequence>MTMCSCCAKKPVYVRKRLLCRACNERWQRAGRPDTGPPPPSKGGRPRDRATDERAAETKQALADGTATLTELAERFGVTHQTVMYYRDRAEEE</sequence>
<feature type="compositionally biased region" description="Basic and acidic residues" evidence="1">
    <location>
        <begin position="45"/>
        <end position="57"/>
    </location>
</feature>
<gene>
    <name evidence="2" type="ORF">SAMN05421874_128107</name>
</gene>
<evidence type="ECO:0000313" key="2">
    <source>
        <dbReference type="EMBL" id="SDL75554.1"/>
    </source>
</evidence>
<dbReference type="EMBL" id="FNFB01000028">
    <property type="protein sequence ID" value="SDL75554.1"/>
    <property type="molecule type" value="Genomic_DNA"/>
</dbReference>
<evidence type="ECO:0000256" key="1">
    <source>
        <dbReference type="SAM" id="MobiDB-lite"/>
    </source>
</evidence>
<protein>
    <submittedName>
        <fullName evidence="2">Uncharacterized protein</fullName>
    </submittedName>
</protein>
<dbReference type="Proteomes" id="UP000198683">
    <property type="component" value="Unassembled WGS sequence"/>
</dbReference>
<evidence type="ECO:0000313" key="3">
    <source>
        <dbReference type="Proteomes" id="UP000198683"/>
    </source>
</evidence>
<feature type="region of interest" description="Disordered" evidence="1">
    <location>
        <begin position="28"/>
        <end position="59"/>
    </location>
</feature>
<keyword evidence="3" id="KW-1185">Reference proteome</keyword>
<reference evidence="2 3" key="1">
    <citation type="submission" date="2016-10" db="EMBL/GenBank/DDBJ databases">
        <authorList>
            <person name="de Groot N.N."/>
        </authorList>
    </citation>
    <scope>NUCLEOTIDE SEQUENCE [LARGE SCALE GENOMIC DNA]</scope>
    <source>
        <strain evidence="2 3">CGMCC 4.5681</strain>
    </source>
</reference>
<organism evidence="2 3">
    <name type="scientific">Nonomuraea maritima</name>
    <dbReference type="NCBI Taxonomy" id="683260"/>
    <lineage>
        <taxon>Bacteria</taxon>
        <taxon>Bacillati</taxon>
        <taxon>Actinomycetota</taxon>
        <taxon>Actinomycetes</taxon>
        <taxon>Streptosporangiales</taxon>
        <taxon>Streptosporangiaceae</taxon>
        <taxon>Nonomuraea</taxon>
    </lineage>
</organism>
<dbReference type="AlphaFoldDB" id="A0A1G9MN56"/>